<comment type="caution">
    <text evidence="4">The sequence shown here is derived from an EMBL/GenBank/DDBJ whole genome shotgun (WGS) entry which is preliminary data.</text>
</comment>
<dbReference type="Proteomes" id="UP001160148">
    <property type="component" value="Unassembled WGS sequence"/>
</dbReference>
<feature type="compositionally biased region" description="Polar residues" evidence="1">
    <location>
        <begin position="369"/>
        <end position="394"/>
    </location>
</feature>
<dbReference type="SMART" id="SM00596">
    <property type="entry name" value="PRE_C2HC"/>
    <property type="match status" value="1"/>
</dbReference>
<gene>
    <name evidence="4" type="ORF">MEUPH1_LOCUS20790</name>
    <name evidence="3" type="ORF">MEUPH1_LOCUS3502</name>
</gene>
<feature type="domain" description="Pre-C2HC" evidence="2">
    <location>
        <begin position="202"/>
        <end position="270"/>
    </location>
</feature>
<proteinExistence type="predicted"/>
<feature type="compositionally biased region" description="Low complexity" evidence="1">
    <location>
        <begin position="57"/>
        <end position="72"/>
    </location>
</feature>
<dbReference type="InterPro" id="IPR006579">
    <property type="entry name" value="Pre_C2HC_dom"/>
</dbReference>
<feature type="compositionally biased region" description="Basic and acidic residues" evidence="1">
    <location>
        <begin position="358"/>
        <end position="368"/>
    </location>
</feature>
<dbReference type="EMBL" id="CARXXK010000004">
    <property type="protein sequence ID" value="CAI6366174.1"/>
    <property type="molecule type" value="Genomic_DNA"/>
</dbReference>
<reference evidence="4 5" key="1">
    <citation type="submission" date="2023-01" db="EMBL/GenBank/DDBJ databases">
        <authorList>
            <person name="Whitehead M."/>
        </authorList>
    </citation>
    <scope>NUCLEOTIDE SEQUENCE [LARGE SCALE GENOMIC DNA]</scope>
</reference>
<feature type="region of interest" description="Disordered" evidence="1">
    <location>
        <begin position="338"/>
        <end position="394"/>
    </location>
</feature>
<sequence length="431" mass="48596">MPTKKTNQNTNANQQPKLKEKTHKQSGNDNTQNNMDKDVNSSDPFILVKNKRILSSSSQASSVSATSKSSQTHTHKKTKLFQSTNRFQILSQEVVTGPDTPLPPNLDNDNHDDVFKPPPPIFVRGIRNFLDLSKALIELIGVDNFFCKASADRLKIQTANPESYRSLIHFLKDEQAEFHTYQLKEDKPLRVVIRNLHPTTNPETIKDELEIRMFHVRRVTNVLHKVTKAPLPLFFVDLEPQIQSNDIFQLTSLLHTKVRVEEPYKTKIISQCNNCQEYGHTKTYCGYPPRCVRCGADHKSPECPKPRSDPPKCALCSGDHPASYKGCTIYKDLQRAKKPTSKGNFAPTYSRPNSSNVKDTHPSNDTHPNHSNAHTPTYAQATSGRATNNTTSESTTDLNITITKFLEDFKSLINPLLSLLTKVIEKLLIKA</sequence>
<feature type="region of interest" description="Disordered" evidence="1">
    <location>
        <begin position="57"/>
        <end position="78"/>
    </location>
</feature>
<evidence type="ECO:0000313" key="5">
    <source>
        <dbReference type="Proteomes" id="UP001160148"/>
    </source>
</evidence>
<evidence type="ECO:0000313" key="3">
    <source>
        <dbReference type="EMBL" id="CAI6346610.1"/>
    </source>
</evidence>
<evidence type="ECO:0000259" key="2">
    <source>
        <dbReference type="SMART" id="SM00596"/>
    </source>
</evidence>
<protein>
    <recommendedName>
        <fullName evidence="2">Pre-C2HC domain-containing protein</fullName>
    </recommendedName>
</protein>
<dbReference type="AlphaFoldDB" id="A0AAV0XEP3"/>
<dbReference type="EMBL" id="CARXXK010000001">
    <property type="protein sequence ID" value="CAI6346610.1"/>
    <property type="molecule type" value="Genomic_DNA"/>
</dbReference>
<dbReference type="Pfam" id="PF07530">
    <property type="entry name" value="PRE_C2HC"/>
    <property type="match status" value="1"/>
</dbReference>
<keyword evidence="5" id="KW-1185">Reference proteome</keyword>
<name>A0AAV0XEP3_9HEMI</name>
<dbReference type="PANTHER" id="PTHR33273">
    <property type="entry name" value="DOMAIN-CONTAINING PROTEIN, PUTATIVE-RELATED"/>
    <property type="match status" value="1"/>
</dbReference>
<feature type="compositionally biased region" description="Polar residues" evidence="1">
    <location>
        <begin position="25"/>
        <end position="34"/>
    </location>
</feature>
<evidence type="ECO:0000313" key="4">
    <source>
        <dbReference type="EMBL" id="CAI6366174.1"/>
    </source>
</evidence>
<organism evidence="4 5">
    <name type="scientific">Macrosiphum euphorbiae</name>
    <name type="common">potato aphid</name>
    <dbReference type="NCBI Taxonomy" id="13131"/>
    <lineage>
        <taxon>Eukaryota</taxon>
        <taxon>Metazoa</taxon>
        <taxon>Ecdysozoa</taxon>
        <taxon>Arthropoda</taxon>
        <taxon>Hexapoda</taxon>
        <taxon>Insecta</taxon>
        <taxon>Pterygota</taxon>
        <taxon>Neoptera</taxon>
        <taxon>Paraneoptera</taxon>
        <taxon>Hemiptera</taxon>
        <taxon>Sternorrhyncha</taxon>
        <taxon>Aphidomorpha</taxon>
        <taxon>Aphidoidea</taxon>
        <taxon>Aphididae</taxon>
        <taxon>Macrosiphini</taxon>
        <taxon>Macrosiphum</taxon>
    </lineage>
</organism>
<feature type="compositionally biased region" description="Low complexity" evidence="1">
    <location>
        <begin position="1"/>
        <end position="16"/>
    </location>
</feature>
<feature type="region of interest" description="Disordered" evidence="1">
    <location>
        <begin position="1"/>
        <end position="42"/>
    </location>
</feature>
<dbReference type="PANTHER" id="PTHR33273:SF2">
    <property type="entry name" value="ENDONUCLEASE_EXONUCLEASE_PHOSPHATASE DOMAIN-CONTAINING PROTEIN"/>
    <property type="match status" value="1"/>
</dbReference>
<evidence type="ECO:0000256" key="1">
    <source>
        <dbReference type="SAM" id="MobiDB-lite"/>
    </source>
</evidence>
<accession>A0AAV0XEP3</accession>